<proteinExistence type="predicted"/>
<protein>
    <submittedName>
        <fullName evidence="1">Uncharacterized protein</fullName>
    </submittedName>
</protein>
<reference evidence="1" key="1">
    <citation type="journal article" date="2014" name="Front. Microbiol.">
        <title>High frequency of phylogenetically diverse reductive dehalogenase-homologous genes in deep subseafloor sedimentary metagenomes.</title>
        <authorList>
            <person name="Kawai M."/>
            <person name="Futagami T."/>
            <person name="Toyoda A."/>
            <person name="Takaki Y."/>
            <person name="Nishi S."/>
            <person name="Hori S."/>
            <person name="Arai W."/>
            <person name="Tsubouchi T."/>
            <person name="Morono Y."/>
            <person name="Uchiyama I."/>
            <person name="Ito T."/>
            <person name="Fujiyama A."/>
            <person name="Inagaki F."/>
            <person name="Takami H."/>
        </authorList>
    </citation>
    <scope>NUCLEOTIDE SEQUENCE</scope>
    <source>
        <strain evidence="1">Expedition CK06-06</strain>
    </source>
</reference>
<organism evidence="1">
    <name type="scientific">marine sediment metagenome</name>
    <dbReference type="NCBI Taxonomy" id="412755"/>
    <lineage>
        <taxon>unclassified sequences</taxon>
        <taxon>metagenomes</taxon>
        <taxon>ecological metagenomes</taxon>
    </lineage>
</organism>
<name>X1AZX8_9ZZZZ</name>
<sequence length="106" mass="12384">IIEWLIHMPEECADLMQFRVEYHNMQILPFSGSTWMYGIFEPTVFKENILINDGPYALDIYAFNEDDRFSHEYNIHCSIEPAKAYKPPKPGYDFKAAWNNLFGGGN</sequence>
<comment type="caution">
    <text evidence="1">The sequence shown here is derived from an EMBL/GenBank/DDBJ whole genome shotgun (WGS) entry which is preliminary data.</text>
</comment>
<dbReference type="AlphaFoldDB" id="X1AZX8"/>
<dbReference type="EMBL" id="BART01017431">
    <property type="protein sequence ID" value="GAG77633.1"/>
    <property type="molecule type" value="Genomic_DNA"/>
</dbReference>
<gene>
    <name evidence="1" type="ORF">S01H4_33183</name>
</gene>
<evidence type="ECO:0000313" key="1">
    <source>
        <dbReference type="EMBL" id="GAG77633.1"/>
    </source>
</evidence>
<feature type="non-terminal residue" evidence="1">
    <location>
        <position position="1"/>
    </location>
</feature>
<accession>X1AZX8</accession>